<organism evidence="5 6">
    <name type="scientific">Cupriavidus respiraculi</name>
    <dbReference type="NCBI Taxonomy" id="195930"/>
    <lineage>
        <taxon>Bacteria</taxon>
        <taxon>Pseudomonadati</taxon>
        <taxon>Pseudomonadota</taxon>
        <taxon>Betaproteobacteria</taxon>
        <taxon>Burkholderiales</taxon>
        <taxon>Burkholderiaceae</taxon>
        <taxon>Cupriavidus</taxon>
    </lineage>
</organism>
<evidence type="ECO:0008006" key="7">
    <source>
        <dbReference type="Google" id="ProtNLM"/>
    </source>
</evidence>
<keyword evidence="6" id="KW-1185">Reference proteome</keyword>
<feature type="compositionally biased region" description="Low complexity" evidence="4">
    <location>
        <begin position="1"/>
        <end position="15"/>
    </location>
</feature>
<feature type="repeat" description="ANK" evidence="3">
    <location>
        <begin position="309"/>
        <end position="341"/>
    </location>
</feature>
<comment type="caution">
    <text evidence="5">The sequence shown here is derived from an EMBL/GenBank/DDBJ whole genome shotgun (WGS) entry which is preliminary data.</text>
</comment>
<dbReference type="PANTHER" id="PTHR24123:SF33">
    <property type="entry name" value="PROTEIN HOS4"/>
    <property type="match status" value="1"/>
</dbReference>
<dbReference type="SMART" id="SM00248">
    <property type="entry name" value="ANK"/>
    <property type="match status" value="8"/>
</dbReference>
<dbReference type="Pfam" id="PF00023">
    <property type="entry name" value="Ank"/>
    <property type="match status" value="1"/>
</dbReference>
<feature type="repeat" description="ANK" evidence="3">
    <location>
        <begin position="413"/>
        <end position="445"/>
    </location>
</feature>
<dbReference type="Pfam" id="PF13637">
    <property type="entry name" value="Ank_4"/>
    <property type="match status" value="2"/>
</dbReference>
<proteinExistence type="predicted"/>
<dbReference type="Gene3D" id="1.25.40.20">
    <property type="entry name" value="Ankyrin repeat-containing domain"/>
    <property type="match status" value="6"/>
</dbReference>
<dbReference type="Proteomes" id="UP000721236">
    <property type="component" value="Unassembled WGS sequence"/>
</dbReference>
<dbReference type="PANTHER" id="PTHR24123">
    <property type="entry name" value="ANKYRIN REPEAT-CONTAINING"/>
    <property type="match status" value="1"/>
</dbReference>
<dbReference type="PRINTS" id="PR01415">
    <property type="entry name" value="ANKYRIN"/>
</dbReference>
<dbReference type="PROSITE" id="PS50297">
    <property type="entry name" value="ANK_REP_REGION"/>
    <property type="match status" value="6"/>
</dbReference>
<protein>
    <recommendedName>
        <fullName evidence="7">Ankyrin repeat domain-containing protein</fullName>
    </recommendedName>
</protein>
<feature type="region of interest" description="Disordered" evidence="4">
    <location>
        <begin position="1"/>
        <end position="23"/>
    </location>
</feature>
<feature type="repeat" description="ANK" evidence="3">
    <location>
        <begin position="59"/>
        <end position="92"/>
    </location>
</feature>
<evidence type="ECO:0000313" key="5">
    <source>
        <dbReference type="EMBL" id="CAG9179512.1"/>
    </source>
</evidence>
<accession>A0ABN7Z5C9</accession>
<feature type="repeat" description="ANK" evidence="3">
    <location>
        <begin position="276"/>
        <end position="308"/>
    </location>
</feature>
<evidence type="ECO:0000256" key="1">
    <source>
        <dbReference type="ARBA" id="ARBA00022737"/>
    </source>
</evidence>
<dbReference type="Pfam" id="PF12796">
    <property type="entry name" value="Ank_2"/>
    <property type="match status" value="2"/>
</dbReference>
<keyword evidence="1" id="KW-0677">Repeat</keyword>
<feature type="repeat" description="ANK" evidence="3">
    <location>
        <begin position="205"/>
        <end position="226"/>
    </location>
</feature>
<dbReference type="PROSITE" id="PS50088">
    <property type="entry name" value="ANK_REPEAT"/>
    <property type="match status" value="6"/>
</dbReference>
<evidence type="ECO:0000256" key="4">
    <source>
        <dbReference type="SAM" id="MobiDB-lite"/>
    </source>
</evidence>
<name>A0ABN7Z5C9_9BURK</name>
<evidence type="ECO:0000313" key="6">
    <source>
        <dbReference type="Proteomes" id="UP000721236"/>
    </source>
</evidence>
<sequence>MDRDAINPIPADAAPVPRPAPALLMPSPPVHEAIRSGKLVAIRRALASDPDALQRCDDKGDPPLHFAIRSGAPIALVEFLIQQGAKPDACNMHRDTAVHIACGLTNVDTRLLALLLHHAARNGDGGARIAAFLPDANGRHAYERALDAHRQPRREMESAIAALQRHDGWYRAYLANMAKAVKRADLDGLAALLAFEMPLDLVIDQGKTALMMAAEIGHADVVDMLLVHAREYGLRQLNVAAPSGDTALTLAAFHGHVAVVERLLAESAATEVPSEGGDTALMAAAISGHEGIAERLLKAGAAVDSHNALERTALMFAAVAGHAAVVGLLLRHGAAVDARDAEGRTALAYAALHARAVESGPSISQRIRGLPAGAPVANAKAQPEDASRGSGRYREAVRMLLAHGATVNACDAFGATALMHAARNGHIEILSLLLGAGADGRRRDRLGRMALDYATAAGQRHAARVLSACPA</sequence>
<keyword evidence="2 3" id="KW-0040">ANK repeat</keyword>
<dbReference type="InterPro" id="IPR051165">
    <property type="entry name" value="Multifunctional_ANK_Repeat"/>
</dbReference>
<feature type="repeat" description="ANK" evidence="3">
    <location>
        <begin position="243"/>
        <end position="275"/>
    </location>
</feature>
<reference evidence="5 6" key="1">
    <citation type="submission" date="2021-08" db="EMBL/GenBank/DDBJ databases">
        <authorList>
            <person name="Peeters C."/>
        </authorList>
    </citation>
    <scope>NUCLEOTIDE SEQUENCE [LARGE SCALE GENOMIC DNA]</scope>
    <source>
        <strain evidence="5 6">LMG 21510</strain>
    </source>
</reference>
<dbReference type="SUPFAM" id="SSF48403">
    <property type="entry name" value="Ankyrin repeat"/>
    <property type="match status" value="2"/>
</dbReference>
<dbReference type="RefSeq" id="WP_224043410.1">
    <property type="nucleotide sequence ID" value="NZ_CAJZAH010000004.1"/>
</dbReference>
<evidence type="ECO:0000256" key="3">
    <source>
        <dbReference type="PROSITE-ProRule" id="PRU00023"/>
    </source>
</evidence>
<dbReference type="EMBL" id="CAJZAH010000004">
    <property type="protein sequence ID" value="CAG9179512.1"/>
    <property type="molecule type" value="Genomic_DNA"/>
</dbReference>
<evidence type="ECO:0000256" key="2">
    <source>
        <dbReference type="ARBA" id="ARBA00023043"/>
    </source>
</evidence>
<dbReference type="InterPro" id="IPR002110">
    <property type="entry name" value="Ankyrin_rpt"/>
</dbReference>
<gene>
    <name evidence="5" type="ORF">LMG21510_03799</name>
</gene>
<dbReference type="InterPro" id="IPR036770">
    <property type="entry name" value="Ankyrin_rpt-contain_sf"/>
</dbReference>